<evidence type="ECO:0000313" key="4">
    <source>
        <dbReference type="EMBL" id="KGJ07335.1"/>
    </source>
</evidence>
<dbReference type="PANTHER" id="PTHR43877">
    <property type="entry name" value="AMINOALKYLPHOSPHONATE N-ACETYLTRANSFERASE-RELATED-RELATED"/>
    <property type="match status" value="1"/>
</dbReference>
<name>A0A099F9C1_9RHOB</name>
<feature type="domain" description="N-acetyltransferase" evidence="3">
    <location>
        <begin position="1"/>
        <end position="133"/>
    </location>
</feature>
<accession>A0A099F9C1</accession>
<keyword evidence="2" id="KW-0012">Acyltransferase</keyword>
<evidence type="ECO:0000313" key="5">
    <source>
        <dbReference type="Proteomes" id="UP000029917"/>
    </source>
</evidence>
<dbReference type="AlphaFoldDB" id="A0A099F9C1"/>
<sequence>MTPAALAALHAACFTTPRPWSEAEFASVLAAPGALLLTSDHGLLLGRVAAGEAELLTLAVAPAARRTGEGRDLVRRFLAAAEGQGATVAFLEVASDNPVAQALYRATGWHEAGRRRGYYAPGVDALVLRRDLTGEVSAGIVGS</sequence>
<comment type="caution">
    <text evidence="4">The sequence shown here is derived from an EMBL/GenBank/DDBJ whole genome shotgun (WGS) entry which is preliminary data.</text>
</comment>
<dbReference type="PROSITE" id="PS51186">
    <property type="entry name" value="GNAT"/>
    <property type="match status" value="1"/>
</dbReference>
<dbReference type="EMBL" id="JRKS01000022">
    <property type="protein sequence ID" value="KGJ07335.1"/>
    <property type="molecule type" value="Genomic_DNA"/>
</dbReference>
<keyword evidence="1 4" id="KW-0808">Transferase</keyword>
<protein>
    <submittedName>
        <fullName evidence="4">Alanine acetyltransferase</fullName>
    </submittedName>
</protein>
<reference evidence="4 5" key="2">
    <citation type="submission" date="2014-10" db="EMBL/GenBank/DDBJ databases">
        <title>Paracoccus sanguinis sp. nov., isolated from clinical specimens of New York State patients.</title>
        <authorList>
            <person name="Mingle L.A."/>
            <person name="Cole J.A."/>
            <person name="Lapierre P."/>
            <person name="Musser K.A."/>
        </authorList>
    </citation>
    <scope>NUCLEOTIDE SEQUENCE [LARGE SCALE GENOMIC DNA]</scope>
    <source>
        <strain evidence="4 5">HAMBI 3106</strain>
    </source>
</reference>
<dbReference type="Gene3D" id="3.40.630.30">
    <property type="match status" value="1"/>
</dbReference>
<dbReference type="InterPro" id="IPR000182">
    <property type="entry name" value="GNAT_dom"/>
</dbReference>
<dbReference type="Proteomes" id="UP000029917">
    <property type="component" value="Unassembled WGS sequence"/>
</dbReference>
<dbReference type="CDD" id="cd04301">
    <property type="entry name" value="NAT_SF"/>
    <property type="match status" value="1"/>
</dbReference>
<organism evidence="4 5">
    <name type="scientific">Paracoccus sphaerophysae</name>
    <dbReference type="NCBI Taxonomy" id="690417"/>
    <lineage>
        <taxon>Bacteria</taxon>
        <taxon>Pseudomonadati</taxon>
        <taxon>Pseudomonadota</taxon>
        <taxon>Alphaproteobacteria</taxon>
        <taxon>Rhodobacterales</taxon>
        <taxon>Paracoccaceae</taxon>
        <taxon>Paracoccus</taxon>
    </lineage>
</organism>
<dbReference type="Pfam" id="PF00583">
    <property type="entry name" value="Acetyltransf_1"/>
    <property type="match status" value="1"/>
</dbReference>
<gene>
    <name evidence="4" type="ORF">IC63_08670</name>
</gene>
<reference evidence="4 5" key="1">
    <citation type="submission" date="2014-09" db="EMBL/GenBank/DDBJ databases">
        <authorList>
            <person name="McGinnis J.M."/>
            <person name="Wolfgang W.J."/>
        </authorList>
    </citation>
    <scope>NUCLEOTIDE SEQUENCE [LARGE SCALE GENOMIC DNA]</scope>
    <source>
        <strain evidence="4 5">HAMBI 3106</strain>
    </source>
</reference>
<evidence type="ECO:0000259" key="3">
    <source>
        <dbReference type="PROSITE" id="PS51186"/>
    </source>
</evidence>
<proteinExistence type="predicted"/>
<dbReference type="InterPro" id="IPR016181">
    <property type="entry name" value="Acyl_CoA_acyltransferase"/>
</dbReference>
<evidence type="ECO:0000256" key="1">
    <source>
        <dbReference type="ARBA" id="ARBA00022679"/>
    </source>
</evidence>
<dbReference type="OrthoDB" id="9804026at2"/>
<dbReference type="PANTHER" id="PTHR43877:SF2">
    <property type="entry name" value="AMINOALKYLPHOSPHONATE N-ACETYLTRANSFERASE-RELATED"/>
    <property type="match status" value="1"/>
</dbReference>
<dbReference type="InterPro" id="IPR050832">
    <property type="entry name" value="Bact_Acetyltransf"/>
</dbReference>
<dbReference type="STRING" id="690417.IC63_08670"/>
<dbReference type="SUPFAM" id="SSF55729">
    <property type="entry name" value="Acyl-CoA N-acyltransferases (Nat)"/>
    <property type="match status" value="1"/>
</dbReference>
<dbReference type="GO" id="GO:0016747">
    <property type="term" value="F:acyltransferase activity, transferring groups other than amino-acyl groups"/>
    <property type="evidence" value="ECO:0007669"/>
    <property type="project" value="InterPro"/>
</dbReference>
<evidence type="ECO:0000256" key="2">
    <source>
        <dbReference type="ARBA" id="ARBA00023315"/>
    </source>
</evidence>
<dbReference type="RefSeq" id="WP_036719041.1">
    <property type="nucleotide sequence ID" value="NZ_JRKS01000022.1"/>
</dbReference>
<keyword evidence="5" id="KW-1185">Reference proteome</keyword>